<dbReference type="SMART" id="SM00363">
    <property type="entry name" value="S4"/>
    <property type="match status" value="1"/>
</dbReference>
<dbReference type="Pfam" id="PF00163">
    <property type="entry name" value="Ribosomal_S4"/>
    <property type="match status" value="1"/>
</dbReference>
<keyword evidence="3 6" id="KW-0694">RNA-binding</keyword>
<dbReference type="SMART" id="SM01390">
    <property type="entry name" value="Ribosomal_S4"/>
    <property type="match status" value="1"/>
</dbReference>
<dbReference type="PROSITE" id="PS50889">
    <property type="entry name" value="S4"/>
    <property type="match status" value="1"/>
</dbReference>
<dbReference type="Gene3D" id="1.10.1050.10">
    <property type="entry name" value="Ribosomal Protein S4 Delta 41, Chain A, domain 1"/>
    <property type="match status" value="1"/>
</dbReference>
<dbReference type="InterPro" id="IPR001912">
    <property type="entry name" value="Ribosomal_uS4_N"/>
</dbReference>
<dbReference type="CDD" id="cd00165">
    <property type="entry name" value="S4"/>
    <property type="match status" value="1"/>
</dbReference>
<dbReference type="PANTHER" id="PTHR11831">
    <property type="entry name" value="30S 40S RIBOSOMAL PROTEIN"/>
    <property type="match status" value="1"/>
</dbReference>
<dbReference type="AlphaFoldDB" id="A0A140JZI0"/>
<evidence type="ECO:0000256" key="4">
    <source>
        <dbReference type="ARBA" id="ARBA00022980"/>
    </source>
</evidence>
<accession>A0A140JZI0</accession>
<sequence>MARYRKSRVKIIRRLGKLPGFTTKTTKRVSNTNLKRLSQYSLHLREKQKLRYNYGVTENELIKYVTLSRKRKGNTGSVLLELLEMRLDTIIYRSGITKTIVEARQLVNHGHVFVNNVKVTIPGYSCSISDKIILKTSLIEESQKELENNISHLLVNNNNNILTITITNNPNISILGFTINVLLVLEYYSGK</sequence>
<dbReference type="HAMAP" id="MF_01306_B">
    <property type="entry name" value="Ribosomal_uS4_B"/>
    <property type="match status" value="1"/>
</dbReference>
<comment type="similarity">
    <text evidence="1 7">Belongs to the universal ribosomal protein uS4 family.</text>
</comment>
<dbReference type="GO" id="GO:0006412">
    <property type="term" value="P:translation"/>
    <property type="evidence" value="ECO:0007669"/>
    <property type="project" value="InterPro"/>
</dbReference>
<feature type="domain" description="RNA-binding S4" evidence="8">
    <location>
        <begin position="85"/>
        <end position="151"/>
    </location>
</feature>
<dbReference type="Pfam" id="PF01479">
    <property type="entry name" value="S4"/>
    <property type="match status" value="1"/>
</dbReference>
<evidence type="ECO:0000256" key="6">
    <source>
        <dbReference type="PROSITE-ProRule" id="PRU00182"/>
    </source>
</evidence>
<evidence type="ECO:0000259" key="9">
    <source>
        <dbReference type="SMART" id="SM01390"/>
    </source>
</evidence>
<feature type="domain" description="Small ribosomal subunit protein uS4 N-terminal" evidence="9">
    <location>
        <begin position="3"/>
        <end position="84"/>
    </location>
</feature>
<evidence type="ECO:0000256" key="1">
    <source>
        <dbReference type="ARBA" id="ARBA00007465"/>
    </source>
</evidence>
<dbReference type="GO" id="GO:0015935">
    <property type="term" value="C:small ribosomal subunit"/>
    <property type="evidence" value="ECO:0007669"/>
    <property type="project" value="InterPro"/>
</dbReference>
<evidence type="ECO:0000256" key="2">
    <source>
        <dbReference type="ARBA" id="ARBA00022730"/>
    </source>
</evidence>
<dbReference type="NCBIfam" id="NF003717">
    <property type="entry name" value="PRK05327.1"/>
    <property type="match status" value="1"/>
</dbReference>
<evidence type="ECO:0000256" key="7">
    <source>
        <dbReference type="RuleBase" id="RU003699"/>
    </source>
</evidence>
<keyword evidence="2 6" id="KW-0699">rRNA-binding</keyword>
<dbReference type="InterPro" id="IPR005709">
    <property type="entry name" value="Ribosomal_uS4_bac-type"/>
</dbReference>
<dbReference type="GO" id="GO:0042274">
    <property type="term" value="P:ribosomal small subunit biogenesis"/>
    <property type="evidence" value="ECO:0007669"/>
    <property type="project" value="TreeGrafter"/>
</dbReference>
<dbReference type="GeneID" id="27109974"/>
<dbReference type="RefSeq" id="YP_009240373.1">
    <property type="nucleotide sequence ID" value="NC_029741.1"/>
</dbReference>
<dbReference type="PROSITE" id="PS00632">
    <property type="entry name" value="RIBOSOMAL_S4"/>
    <property type="match status" value="1"/>
</dbReference>
<dbReference type="GO" id="GO:0019843">
    <property type="term" value="F:rRNA binding"/>
    <property type="evidence" value="ECO:0007669"/>
    <property type="project" value="UniProtKB-KW"/>
</dbReference>
<dbReference type="SUPFAM" id="SSF55174">
    <property type="entry name" value="Alpha-L RNA-binding motif"/>
    <property type="match status" value="1"/>
</dbReference>
<protein>
    <submittedName>
        <fullName evidence="10">30S ribosomal protein S4</fullName>
    </submittedName>
</protein>
<keyword evidence="5 7" id="KW-0687">Ribonucleoprotein</keyword>
<evidence type="ECO:0000259" key="8">
    <source>
        <dbReference type="SMART" id="SM00363"/>
    </source>
</evidence>
<dbReference type="PANTHER" id="PTHR11831:SF4">
    <property type="entry name" value="SMALL RIBOSOMAL SUBUNIT PROTEIN US4M"/>
    <property type="match status" value="1"/>
</dbReference>
<dbReference type="InterPro" id="IPR036986">
    <property type="entry name" value="S4_RNA-bd_sf"/>
</dbReference>
<dbReference type="GO" id="GO:0003735">
    <property type="term" value="F:structural constituent of ribosome"/>
    <property type="evidence" value="ECO:0007669"/>
    <property type="project" value="InterPro"/>
</dbReference>
<keyword evidence="4 7" id="KW-0689">Ribosomal protein</keyword>
<dbReference type="EMBL" id="AP014947">
    <property type="protein sequence ID" value="BAU62507.1"/>
    <property type="molecule type" value="Genomic_DNA"/>
</dbReference>
<evidence type="ECO:0000313" key="10">
    <source>
        <dbReference type="EMBL" id="BAU62507.1"/>
    </source>
</evidence>
<geneLocation type="plastid" evidence="10"/>
<gene>
    <name evidence="10" type="primary">rps4</name>
</gene>
<dbReference type="InterPro" id="IPR002942">
    <property type="entry name" value="S4_RNA-bd"/>
</dbReference>
<organism evidence="10">
    <name type="scientific">Gymnochlora stellata</name>
    <dbReference type="NCBI Taxonomy" id="67809"/>
    <lineage>
        <taxon>Eukaryota</taxon>
        <taxon>Sar</taxon>
        <taxon>Rhizaria</taxon>
        <taxon>Cercozoa</taxon>
        <taxon>Chlorarachniophyceae</taxon>
        <taxon>Gymnochlora</taxon>
    </lineage>
</organism>
<evidence type="ECO:0000256" key="3">
    <source>
        <dbReference type="ARBA" id="ARBA00022884"/>
    </source>
</evidence>
<dbReference type="InterPro" id="IPR022801">
    <property type="entry name" value="Ribosomal_uS4"/>
</dbReference>
<evidence type="ECO:0000256" key="5">
    <source>
        <dbReference type="ARBA" id="ARBA00023274"/>
    </source>
</evidence>
<dbReference type="InterPro" id="IPR018079">
    <property type="entry name" value="Ribosomal_uS4_CS"/>
</dbReference>
<proteinExistence type="inferred from homology"/>
<dbReference type="Gene3D" id="3.10.290.10">
    <property type="entry name" value="RNA-binding S4 domain"/>
    <property type="match status" value="1"/>
</dbReference>
<reference evidence="10" key="1">
    <citation type="journal article" date="2016" name="J. Plant Res.">
        <title>Plastid genome sequences of Gymnochlora stellata, Lotharella vacuolata, and Partenskyella glossopodia reveal remarkable structural conservation among chlorarachniophyte species.</title>
        <authorList>
            <person name="Suzuki S."/>
            <person name="Hirakawa Y."/>
            <person name="Kofuji R."/>
            <person name="Sugita M."/>
            <person name="Ishida K."/>
        </authorList>
    </citation>
    <scope>NUCLEOTIDE SEQUENCE</scope>
    <source>
        <strain evidence="10">CCMP2053</strain>
    </source>
</reference>
<name>A0A140JZI0_GYMST</name>
<keyword evidence="10" id="KW-0934">Plastid</keyword>